<feature type="compositionally biased region" description="Basic and acidic residues" evidence="1">
    <location>
        <begin position="1"/>
        <end position="16"/>
    </location>
</feature>
<dbReference type="Proteomes" id="UP000585474">
    <property type="component" value="Unassembled WGS sequence"/>
</dbReference>
<gene>
    <name evidence="2" type="ORF">Acr_23g0012580</name>
</gene>
<organism evidence="2 3">
    <name type="scientific">Actinidia rufa</name>
    <dbReference type="NCBI Taxonomy" id="165716"/>
    <lineage>
        <taxon>Eukaryota</taxon>
        <taxon>Viridiplantae</taxon>
        <taxon>Streptophyta</taxon>
        <taxon>Embryophyta</taxon>
        <taxon>Tracheophyta</taxon>
        <taxon>Spermatophyta</taxon>
        <taxon>Magnoliopsida</taxon>
        <taxon>eudicotyledons</taxon>
        <taxon>Gunneridae</taxon>
        <taxon>Pentapetalae</taxon>
        <taxon>asterids</taxon>
        <taxon>Ericales</taxon>
        <taxon>Actinidiaceae</taxon>
        <taxon>Actinidia</taxon>
    </lineage>
</organism>
<dbReference type="EMBL" id="BJWL01000023">
    <property type="protein sequence ID" value="GFZ12873.1"/>
    <property type="molecule type" value="Genomic_DNA"/>
</dbReference>
<dbReference type="AlphaFoldDB" id="A0A7J0GQ05"/>
<accession>A0A7J0GQ05</accession>
<feature type="region of interest" description="Disordered" evidence="1">
    <location>
        <begin position="1"/>
        <end position="26"/>
    </location>
</feature>
<evidence type="ECO:0000313" key="3">
    <source>
        <dbReference type="Proteomes" id="UP000585474"/>
    </source>
</evidence>
<name>A0A7J0GQ05_9ERIC</name>
<reference evidence="2 3" key="1">
    <citation type="submission" date="2019-07" db="EMBL/GenBank/DDBJ databases">
        <title>De Novo Assembly of kiwifruit Actinidia rufa.</title>
        <authorList>
            <person name="Sugita-Konishi S."/>
            <person name="Sato K."/>
            <person name="Mori E."/>
            <person name="Abe Y."/>
            <person name="Kisaki G."/>
            <person name="Hamano K."/>
            <person name="Suezawa K."/>
            <person name="Otani M."/>
            <person name="Fukuda T."/>
            <person name="Manabe T."/>
            <person name="Gomi K."/>
            <person name="Tabuchi M."/>
            <person name="Akimitsu K."/>
            <person name="Kataoka I."/>
        </authorList>
    </citation>
    <scope>NUCLEOTIDE SEQUENCE [LARGE SCALE GENOMIC DNA]</scope>
    <source>
        <strain evidence="3">cv. Fuchu</strain>
    </source>
</reference>
<keyword evidence="3" id="KW-1185">Reference proteome</keyword>
<evidence type="ECO:0000256" key="1">
    <source>
        <dbReference type="SAM" id="MobiDB-lite"/>
    </source>
</evidence>
<evidence type="ECO:0000313" key="2">
    <source>
        <dbReference type="EMBL" id="GFZ12873.1"/>
    </source>
</evidence>
<comment type="caution">
    <text evidence="2">The sequence shown here is derived from an EMBL/GenBank/DDBJ whole genome shotgun (WGS) entry which is preliminary data.</text>
</comment>
<sequence length="132" mass="14804">MVSRSYNDDRGKREAQGEYPLIQRTPNEKETKLLFNAQRAVVGLSGQRPGQSLPVSNENCRDSVIRRIQTKMEEMKLNLMLNNMKIPANIAGEVSSSSERLHLGCLEGQASSVVLRRGIKSGRQSNRGFKQM</sequence>
<proteinExistence type="predicted"/>
<protein>
    <submittedName>
        <fullName evidence="2">Uncharacterized protein</fullName>
    </submittedName>
</protein>